<dbReference type="Pfam" id="PF23598">
    <property type="entry name" value="LRR_14"/>
    <property type="match status" value="1"/>
</dbReference>
<dbReference type="Gene3D" id="3.80.10.10">
    <property type="entry name" value="Ribonuclease Inhibitor"/>
    <property type="match status" value="1"/>
</dbReference>
<protein>
    <submittedName>
        <fullName evidence="11">Uncharacterized protein</fullName>
    </submittedName>
</protein>
<name>A0AAQ3WHZ7_PASNO</name>
<feature type="domain" description="Disease resistance N-terminal" evidence="8">
    <location>
        <begin position="12"/>
        <end position="91"/>
    </location>
</feature>
<dbReference type="FunFam" id="3.40.50.300:FF:001091">
    <property type="entry name" value="Probable disease resistance protein At1g61300"/>
    <property type="match status" value="1"/>
</dbReference>
<keyword evidence="6" id="KW-0175">Coiled coil</keyword>
<evidence type="ECO:0000256" key="5">
    <source>
        <dbReference type="ARBA" id="ARBA00022821"/>
    </source>
</evidence>
<evidence type="ECO:0000256" key="4">
    <source>
        <dbReference type="ARBA" id="ARBA00022741"/>
    </source>
</evidence>
<dbReference type="GO" id="GO:0043531">
    <property type="term" value="F:ADP binding"/>
    <property type="evidence" value="ECO:0007669"/>
    <property type="project" value="InterPro"/>
</dbReference>
<keyword evidence="4" id="KW-0547">Nucleotide-binding</keyword>
<dbReference type="Pfam" id="PF23559">
    <property type="entry name" value="WHD_DRP"/>
    <property type="match status" value="1"/>
</dbReference>
<feature type="domain" description="Disease resistance R13L4/SHOC-2-like LRR" evidence="10">
    <location>
        <begin position="564"/>
        <end position="885"/>
    </location>
</feature>
<dbReference type="SUPFAM" id="SSF52058">
    <property type="entry name" value="L domain-like"/>
    <property type="match status" value="1"/>
</dbReference>
<sequence length="920" mass="103293">MAEAIAISISAKLGVALSRSAALGISGFFGVRSDIAAAIQDLDLLRAFLRFADYRRGTGAADHVAKWLGHVRRVAFELEDVADEWSYLSGKGLAQDCVNVKAWYALSRRLRRARQNLRRLFEDKEQYGIRLADGGAGASVAVTAVRGPRPPRDDRRPHLLEKEEVVGFAVHERQLTELLTEEEDAAPEPRRRRALVAVCGMGGVGKTTLVTRVYERLVTARRFDCAAWVVVSKDYTVVGLLQEILRELHRDFRRAGSGSDDGTDDAGARYRWLVVAVRERLAKQRYLVVLDDVWNARLWSELRHALRDDEPGSRVVITTRRRDVAMAAAPERIKMLEPLREPEAWELFCAVAFRDVPGRACPSHLTTLATSMLERCGGLPLAIVTIGDLLALKEPTEFAWRNARDSLLWDTSSSDLGIGEAASILNLSIDDLPHHLKKCFLSCSGYPEDMWIKRKILIRNWVAQGLAVDEQQRRAEDVADDYLDQIVQRNLVQVVQRNEFGRVKRFTIHDLIRDLIIHKSREEEGFLQLLKGKVTMDCNARIRHLVVDRCGKKDSKFFSQWSTLRTFTAYGSGLGASTLSHIRLLTLLNLWFIEIKKLPDSLTNLHNLRYLGIRSTPVEELPEELGRLQKLQTLDAKLTMVQRLPSSVAKLKSLRHLIVLKRETTDLLNPYPGMAVQVPHGLENLTSLQTLKYVQAHKKVVRSLAALEQLRSLELSGVNTDSLAADLSSSISRLGCLQRLGLETEHGADSVLKLESISPPPMQLQMLSLTGRLEGGKLPSWTCSLTSLVQLRLCRCRIAHDSLVLLAALPRLVNLGLKDSYDERDMVFFNGGFLALQKLTLEDLPNLSHIEFQEGCLVNLRGLALGRCTKLTEAPQGMEKLEHLKNNVELFGMPTEFVDKLEEQNGGPRYLNPSIKRIGF</sequence>
<evidence type="ECO:0000259" key="10">
    <source>
        <dbReference type="Pfam" id="PF23598"/>
    </source>
</evidence>
<dbReference type="PRINTS" id="PR00364">
    <property type="entry name" value="DISEASERSIST"/>
</dbReference>
<dbReference type="Gene3D" id="1.10.10.10">
    <property type="entry name" value="Winged helix-like DNA-binding domain superfamily/Winged helix DNA-binding domain"/>
    <property type="match status" value="1"/>
</dbReference>
<keyword evidence="12" id="KW-1185">Reference proteome</keyword>
<keyword evidence="2" id="KW-0433">Leucine-rich repeat</keyword>
<evidence type="ECO:0000256" key="6">
    <source>
        <dbReference type="ARBA" id="ARBA00023054"/>
    </source>
</evidence>
<dbReference type="GO" id="GO:0042742">
    <property type="term" value="P:defense response to bacterium"/>
    <property type="evidence" value="ECO:0007669"/>
    <property type="project" value="UniProtKB-ARBA"/>
</dbReference>
<accession>A0AAQ3WHZ7</accession>
<reference evidence="11 12" key="1">
    <citation type="submission" date="2024-02" db="EMBL/GenBank/DDBJ databases">
        <title>High-quality chromosome-scale genome assembly of Pensacola bahiagrass (Paspalum notatum Flugge var. saurae).</title>
        <authorList>
            <person name="Vega J.M."/>
            <person name="Podio M."/>
            <person name="Orjuela J."/>
            <person name="Siena L.A."/>
            <person name="Pessino S.C."/>
            <person name="Combes M.C."/>
            <person name="Mariac C."/>
            <person name="Albertini E."/>
            <person name="Pupilli F."/>
            <person name="Ortiz J.P.A."/>
            <person name="Leblanc O."/>
        </authorList>
    </citation>
    <scope>NUCLEOTIDE SEQUENCE [LARGE SCALE GENOMIC DNA]</scope>
    <source>
        <strain evidence="11">R1</strain>
        <tissue evidence="11">Leaf</tissue>
    </source>
</reference>
<evidence type="ECO:0000256" key="2">
    <source>
        <dbReference type="ARBA" id="ARBA00022614"/>
    </source>
</evidence>
<evidence type="ECO:0000256" key="3">
    <source>
        <dbReference type="ARBA" id="ARBA00022737"/>
    </source>
</evidence>
<dbReference type="Proteomes" id="UP001341281">
    <property type="component" value="Chromosome 03"/>
</dbReference>
<dbReference type="InterPro" id="IPR041118">
    <property type="entry name" value="Rx_N"/>
</dbReference>
<evidence type="ECO:0000259" key="8">
    <source>
        <dbReference type="Pfam" id="PF18052"/>
    </source>
</evidence>
<dbReference type="PANTHER" id="PTHR23155:SF943">
    <property type="entry name" value="OS08G0193700 PROTEIN"/>
    <property type="match status" value="1"/>
</dbReference>
<gene>
    <name evidence="11" type="ORF">U9M48_012071</name>
</gene>
<keyword evidence="3" id="KW-0677">Repeat</keyword>
<dbReference type="Gene3D" id="3.40.50.300">
    <property type="entry name" value="P-loop containing nucleotide triphosphate hydrolases"/>
    <property type="match status" value="1"/>
</dbReference>
<dbReference type="FunFam" id="1.10.10.10:FF:000322">
    <property type="entry name" value="Probable disease resistance protein At1g63360"/>
    <property type="match status" value="1"/>
</dbReference>
<dbReference type="Pfam" id="PF18052">
    <property type="entry name" value="Rx_N"/>
    <property type="match status" value="1"/>
</dbReference>
<dbReference type="GO" id="GO:0002758">
    <property type="term" value="P:innate immune response-activating signaling pathway"/>
    <property type="evidence" value="ECO:0007669"/>
    <property type="project" value="UniProtKB-ARBA"/>
</dbReference>
<dbReference type="InterPro" id="IPR055414">
    <property type="entry name" value="LRR_R13L4/SHOC2-like"/>
</dbReference>
<dbReference type="CDD" id="cd00882">
    <property type="entry name" value="Ras_like_GTPase"/>
    <property type="match status" value="1"/>
</dbReference>
<evidence type="ECO:0000259" key="9">
    <source>
        <dbReference type="Pfam" id="PF23559"/>
    </source>
</evidence>
<evidence type="ECO:0000256" key="1">
    <source>
        <dbReference type="ARBA" id="ARBA00008894"/>
    </source>
</evidence>
<proteinExistence type="inferred from homology"/>
<dbReference type="InterPro" id="IPR042197">
    <property type="entry name" value="Apaf_helical"/>
</dbReference>
<evidence type="ECO:0000313" key="12">
    <source>
        <dbReference type="Proteomes" id="UP001341281"/>
    </source>
</evidence>
<dbReference type="GO" id="GO:0009626">
    <property type="term" value="P:plant-type hypersensitive response"/>
    <property type="evidence" value="ECO:0007669"/>
    <property type="project" value="UniProtKB-ARBA"/>
</dbReference>
<dbReference type="AlphaFoldDB" id="A0AAQ3WHZ7"/>
<dbReference type="Gene3D" id="1.10.8.430">
    <property type="entry name" value="Helical domain of apoptotic protease-activating factors"/>
    <property type="match status" value="1"/>
</dbReference>
<dbReference type="Pfam" id="PF00931">
    <property type="entry name" value="NB-ARC"/>
    <property type="match status" value="1"/>
</dbReference>
<feature type="domain" description="NB-ARC" evidence="7">
    <location>
        <begin position="190"/>
        <end position="354"/>
    </location>
</feature>
<dbReference type="EMBL" id="CP144747">
    <property type="protein sequence ID" value="WVZ62307.1"/>
    <property type="molecule type" value="Genomic_DNA"/>
</dbReference>
<dbReference type="InterPro" id="IPR027417">
    <property type="entry name" value="P-loop_NTPase"/>
</dbReference>
<evidence type="ECO:0000313" key="11">
    <source>
        <dbReference type="EMBL" id="WVZ62307.1"/>
    </source>
</evidence>
<dbReference type="SUPFAM" id="SSF52540">
    <property type="entry name" value="P-loop containing nucleoside triphosphate hydrolases"/>
    <property type="match status" value="1"/>
</dbReference>
<dbReference type="InterPro" id="IPR058922">
    <property type="entry name" value="WHD_DRP"/>
</dbReference>
<comment type="similarity">
    <text evidence="1">Belongs to the disease resistance NB-LRR family.</text>
</comment>
<dbReference type="InterPro" id="IPR036388">
    <property type="entry name" value="WH-like_DNA-bd_sf"/>
</dbReference>
<dbReference type="Gene3D" id="1.20.5.4130">
    <property type="match status" value="1"/>
</dbReference>
<evidence type="ECO:0000259" key="7">
    <source>
        <dbReference type="Pfam" id="PF00931"/>
    </source>
</evidence>
<dbReference type="InterPro" id="IPR032675">
    <property type="entry name" value="LRR_dom_sf"/>
</dbReference>
<dbReference type="InterPro" id="IPR044974">
    <property type="entry name" value="Disease_R_plants"/>
</dbReference>
<organism evidence="11 12">
    <name type="scientific">Paspalum notatum var. saurae</name>
    <dbReference type="NCBI Taxonomy" id="547442"/>
    <lineage>
        <taxon>Eukaryota</taxon>
        <taxon>Viridiplantae</taxon>
        <taxon>Streptophyta</taxon>
        <taxon>Embryophyta</taxon>
        <taxon>Tracheophyta</taxon>
        <taxon>Spermatophyta</taxon>
        <taxon>Magnoliopsida</taxon>
        <taxon>Liliopsida</taxon>
        <taxon>Poales</taxon>
        <taxon>Poaceae</taxon>
        <taxon>PACMAD clade</taxon>
        <taxon>Panicoideae</taxon>
        <taxon>Andropogonodae</taxon>
        <taxon>Paspaleae</taxon>
        <taxon>Paspalinae</taxon>
        <taxon>Paspalum</taxon>
    </lineage>
</organism>
<feature type="domain" description="Disease resistance protein winged helix" evidence="9">
    <location>
        <begin position="446"/>
        <end position="516"/>
    </location>
</feature>
<keyword evidence="5" id="KW-0611">Plant defense</keyword>
<dbReference type="PANTHER" id="PTHR23155">
    <property type="entry name" value="DISEASE RESISTANCE PROTEIN RP"/>
    <property type="match status" value="1"/>
</dbReference>
<dbReference type="InterPro" id="IPR002182">
    <property type="entry name" value="NB-ARC"/>
</dbReference>